<dbReference type="InterPro" id="IPR008334">
    <property type="entry name" value="5'-Nucleotdase_C"/>
</dbReference>
<proteinExistence type="inferred from homology"/>
<feature type="domain" description="Calcineurin-like phosphoesterase" evidence="4">
    <location>
        <begin position="38"/>
        <end position="280"/>
    </location>
</feature>
<dbReference type="InterPro" id="IPR004843">
    <property type="entry name" value="Calcineurin-like_PHP"/>
</dbReference>
<dbReference type="GO" id="GO:0030288">
    <property type="term" value="C:outer membrane-bounded periplasmic space"/>
    <property type="evidence" value="ECO:0007669"/>
    <property type="project" value="TreeGrafter"/>
</dbReference>
<dbReference type="InterPro" id="IPR006146">
    <property type="entry name" value="5'-Nucleotdase_CS"/>
</dbReference>
<keyword evidence="7" id="KW-1185">Reference proteome</keyword>
<dbReference type="GO" id="GO:0000166">
    <property type="term" value="F:nucleotide binding"/>
    <property type="evidence" value="ECO:0007669"/>
    <property type="project" value="UniProtKB-KW"/>
</dbReference>
<protein>
    <submittedName>
        <fullName evidence="6">Bifunctional 2',3'-cyclic-nucleotide 2'-phosphodiesterase/3'-nucleotidase</fullName>
    </submittedName>
</protein>
<dbReference type="GO" id="GO:0009166">
    <property type="term" value="P:nucleotide catabolic process"/>
    <property type="evidence" value="ECO:0007669"/>
    <property type="project" value="InterPro"/>
</dbReference>
<dbReference type="PROSITE" id="PS00785">
    <property type="entry name" value="5_NUCLEOTIDASE_1"/>
    <property type="match status" value="1"/>
</dbReference>
<gene>
    <name evidence="6" type="ORF">GJ700_07460</name>
</gene>
<dbReference type="InterPro" id="IPR036907">
    <property type="entry name" value="5'-Nucleotdase_C_sf"/>
</dbReference>
<accession>A0A7X2IKJ0</accession>
<comment type="caution">
    <text evidence="6">The sequence shown here is derived from an EMBL/GenBank/DDBJ whole genome shotgun (WGS) entry which is preliminary data.</text>
</comment>
<dbReference type="Gene3D" id="3.90.780.10">
    <property type="entry name" value="5'-Nucleotidase, C-terminal domain"/>
    <property type="match status" value="1"/>
</dbReference>
<keyword evidence="3" id="KW-0378">Hydrolase</keyword>
<feature type="chain" id="PRO_5031598973" evidence="3">
    <location>
        <begin position="20"/>
        <end position="653"/>
    </location>
</feature>
<evidence type="ECO:0000256" key="1">
    <source>
        <dbReference type="ARBA" id="ARBA00006654"/>
    </source>
</evidence>
<dbReference type="NCBIfam" id="NF006938">
    <property type="entry name" value="PRK09420.1"/>
    <property type="match status" value="1"/>
</dbReference>
<dbReference type="Gene3D" id="3.60.21.10">
    <property type="match status" value="1"/>
</dbReference>
<dbReference type="InterPro" id="IPR029052">
    <property type="entry name" value="Metallo-depent_PP-like"/>
</dbReference>
<dbReference type="PRINTS" id="PR01607">
    <property type="entry name" value="APYRASEFAMLY"/>
</dbReference>
<feature type="signal peptide" evidence="3">
    <location>
        <begin position="1"/>
        <end position="19"/>
    </location>
</feature>
<sequence length="653" mass="69004">MRLACLPVSVATLLLGGCAGMPMQNTVPEGARATLALLETSDLHAAVLGYDYYKLAADPTSGLERTATLIAQARAEFPDNLLIDNGDTIQGNALADYQAGAGVLPCTQSLAIHKAMNALRYDAGTVGNHDFDYGLPFLARATGKGCAGAAFPIVLANVYDSASGKPLFKPYILIDKRIMAAGPDGKLVAATVRVGIVGLTTPVVNSWNRKALAGRAVAEGIVETARKVIPRMRADGADIIVAVSHGGLDDAPYAPDMEHGSWHLAQVPGIDAMLTGHAHQVFPNATGTAPQYRLPGVDKVNGTVHGVPTVMAGQWGKQLGVIGLALKREQGRWVVERGRTVAQVRSVTAQTAPDPAIAALVRDEHSAAVRYVQAPLGRTDFRMTTYFADLGDASAIQPVNQAQAAYLSAYVQANLPQYAGLPVLSMSAPFKSGMAGPGDYTDVRAGSLALNNAADLYLYPNALHGVKITGAGLKAWLEKAAERFNTIDPAKETEQELINEAFAGYNFDMVTDSDLQYRIDVTQPPGRRIKGLAYRGKPVADDAPFLVATNSYRASGGGNFPGLDGSKTIFASPDASRDVLIGYIRQAHTLTRATHGAARSWRFEPVRTKGAVVLHSAPGMLQAARDAGLGMVREVRADDGKGYAVYAVDLAAH</sequence>
<dbReference type="Pfam" id="PF02872">
    <property type="entry name" value="5_nucleotid_C"/>
    <property type="match status" value="1"/>
</dbReference>
<dbReference type="GO" id="GO:0016788">
    <property type="term" value="F:hydrolase activity, acting on ester bonds"/>
    <property type="evidence" value="ECO:0007669"/>
    <property type="project" value="InterPro"/>
</dbReference>
<dbReference type="AlphaFoldDB" id="A0A7X2IKJ0"/>
<evidence type="ECO:0000313" key="6">
    <source>
        <dbReference type="EMBL" id="MRV71560.1"/>
    </source>
</evidence>
<reference evidence="6 7" key="1">
    <citation type="submission" date="2019-11" db="EMBL/GenBank/DDBJ databases">
        <title>Novel species isolated from a subtropical stream in China.</title>
        <authorList>
            <person name="Lu H."/>
        </authorList>
    </citation>
    <scope>NUCLEOTIDE SEQUENCE [LARGE SCALE GENOMIC DNA]</scope>
    <source>
        <strain evidence="6 7">FT92W</strain>
    </source>
</reference>
<evidence type="ECO:0000259" key="5">
    <source>
        <dbReference type="Pfam" id="PF02872"/>
    </source>
</evidence>
<dbReference type="Proteomes" id="UP000446768">
    <property type="component" value="Unassembled WGS sequence"/>
</dbReference>
<evidence type="ECO:0000256" key="2">
    <source>
        <dbReference type="ARBA" id="ARBA00022729"/>
    </source>
</evidence>
<dbReference type="PANTHER" id="PTHR11575">
    <property type="entry name" value="5'-NUCLEOTIDASE-RELATED"/>
    <property type="match status" value="1"/>
</dbReference>
<dbReference type="SUPFAM" id="SSF56300">
    <property type="entry name" value="Metallo-dependent phosphatases"/>
    <property type="match status" value="1"/>
</dbReference>
<dbReference type="GO" id="GO:0046872">
    <property type="term" value="F:metal ion binding"/>
    <property type="evidence" value="ECO:0007669"/>
    <property type="project" value="InterPro"/>
</dbReference>
<dbReference type="SUPFAM" id="SSF55816">
    <property type="entry name" value="5'-nucleotidase (syn. UDP-sugar hydrolase), C-terminal domain"/>
    <property type="match status" value="1"/>
</dbReference>
<keyword evidence="3" id="KW-0547">Nucleotide-binding</keyword>
<dbReference type="Pfam" id="PF00149">
    <property type="entry name" value="Metallophos"/>
    <property type="match status" value="1"/>
</dbReference>
<evidence type="ECO:0000313" key="7">
    <source>
        <dbReference type="Proteomes" id="UP000446768"/>
    </source>
</evidence>
<dbReference type="PROSITE" id="PS51257">
    <property type="entry name" value="PROKAR_LIPOPROTEIN"/>
    <property type="match status" value="1"/>
</dbReference>
<feature type="domain" description="5'-Nucleotidase C-terminal" evidence="5">
    <location>
        <begin position="441"/>
        <end position="563"/>
    </location>
</feature>
<dbReference type="InterPro" id="IPR006179">
    <property type="entry name" value="5_nucleotidase/apyrase"/>
</dbReference>
<evidence type="ECO:0000256" key="3">
    <source>
        <dbReference type="RuleBase" id="RU362119"/>
    </source>
</evidence>
<name>A0A7X2IKJ0_9BURK</name>
<keyword evidence="2 3" id="KW-0732">Signal</keyword>
<evidence type="ECO:0000259" key="4">
    <source>
        <dbReference type="Pfam" id="PF00149"/>
    </source>
</evidence>
<dbReference type="PANTHER" id="PTHR11575:SF6">
    <property type="entry name" value="2',3'-CYCLIC-NUCLEOTIDE 2'-PHOSPHODIESTERASE_3'-NUCLEOTIDASE"/>
    <property type="match status" value="1"/>
</dbReference>
<dbReference type="RefSeq" id="WP_154372198.1">
    <property type="nucleotide sequence ID" value="NZ_WKJJ01000004.1"/>
</dbReference>
<comment type="similarity">
    <text evidence="1 3">Belongs to the 5'-nucleotidase family.</text>
</comment>
<dbReference type="EMBL" id="WKJJ01000004">
    <property type="protein sequence ID" value="MRV71560.1"/>
    <property type="molecule type" value="Genomic_DNA"/>
</dbReference>
<organism evidence="6 7">
    <name type="scientific">Pseudoduganella rivuli</name>
    <dbReference type="NCBI Taxonomy" id="2666085"/>
    <lineage>
        <taxon>Bacteria</taxon>
        <taxon>Pseudomonadati</taxon>
        <taxon>Pseudomonadota</taxon>
        <taxon>Betaproteobacteria</taxon>
        <taxon>Burkholderiales</taxon>
        <taxon>Oxalobacteraceae</taxon>
        <taxon>Telluria group</taxon>
        <taxon>Pseudoduganella</taxon>
    </lineage>
</organism>